<evidence type="ECO:0000313" key="15">
    <source>
        <dbReference type="Proteomes" id="UP000655225"/>
    </source>
</evidence>
<evidence type="ECO:0000256" key="11">
    <source>
        <dbReference type="SAM" id="SignalP"/>
    </source>
</evidence>
<keyword evidence="4" id="KW-0677">Repeat</keyword>
<feature type="domain" description="Gnk2-homologous" evidence="13">
    <location>
        <begin position="30"/>
        <end position="132"/>
    </location>
</feature>
<feature type="domain" description="Gnk2-homologous" evidence="13">
    <location>
        <begin position="139"/>
        <end position="241"/>
    </location>
</feature>
<dbReference type="PROSITE" id="PS51473">
    <property type="entry name" value="GNK2"/>
    <property type="match status" value="2"/>
</dbReference>
<evidence type="ECO:0000256" key="1">
    <source>
        <dbReference type="ARBA" id="ARBA00022527"/>
    </source>
</evidence>
<dbReference type="Gene3D" id="3.30.430.20">
    <property type="entry name" value="Gnk2 domain, C-X8-C-X2-C motif"/>
    <property type="match status" value="2"/>
</dbReference>
<dbReference type="EMBL" id="JABCRI010000020">
    <property type="protein sequence ID" value="KAF8387634.1"/>
    <property type="molecule type" value="Genomic_DNA"/>
</dbReference>
<keyword evidence="15" id="KW-1185">Reference proteome</keyword>
<dbReference type="Proteomes" id="UP000655225">
    <property type="component" value="Unassembled WGS sequence"/>
</dbReference>
<dbReference type="InterPro" id="IPR002902">
    <property type="entry name" value="GNK2"/>
</dbReference>
<dbReference type="PROSITE" id="PS50011">
    <property type="entry name" value="PROTEIN_KINASE_DOM"/>
    <property type="match status" value="1"/>
</dbReference>
<evidence type="ECO:0000259" key="12">
    <source>
        <dbReference type="PROSITE" id="PS50011"/>
    </source>
</evidence>
<dbReference type="GO" id="GO:0004674">
    <property type="term" value="F:protein serine/threonine kinase activity"/>
    <property type="evidence" value="ECO:0007669"/>
    <property type="project" value="UniProtKB-KW"/>
</dbReference>
<keyword evidence="2" id="KW-0808">Transferase</keyword>
<dbReference type="Pfam" id="PF00069">
    <property type="entry name" value="Pkinase"/>
    <property type="match status" value="1"/>
</dbReference>
<keyword evidence="10" id="KW-1133">Transmembrane helix</keyword>
<keyword evidence="1" id="KW-0723">Serine/threonine-protein kinase</keyword>
<dbReference type="InterPro" id="IPR011009">
    <property type="entry name" value="Kinase-like_dom_sf"/>
</dbReference>
<reference evidence="14 15" key="1">
    <citation type="submission" date="2020-04" db="EMBL/GenBank/DDBJ databases">
        <title>Plant Genome Project.</title>
        <authorList>
            <person name="Zhang R.-G."/>
        </authorList>
    </citation>
    <scope>NUCLEOTIDE SEQUENCE [LARGE SCALE GENOMIC DNA]</scope>
    <source>
        <strain evidence="14">YNK0</strain>
        <tissue evidence="14">Leaf</tissue>
    </source>
</reference>
<dbReference type="AlphaFoldDB" id="A0A835D5B6"/>
<dbReference type="FunFam" id="3.30.430.20:FF:000015">
    <property type="entry name" value="Cysteine-rich receptor-like protein kinase 3"/>
    <property type="match status" value="1"/>
</dbReference>
<keyword evidence="7 9" id="KW-0067">ATP-binding</keyword>
<feature type="transmembrane region" description="Helical" evidence="10">
    <location>
        <begin position="242"/>
        <end position="260"/>
    </location>
</feature>
<proteinExistence type="predicted"/>
<feature type="chain" id="PRO_5032577314" evidence="11">
    <location>
        <begin position="21"/>
        <end position="478"/>
    </location>
</feature>
<gene>
    <name evidence="14" type="ORF">HHK36_026287</name>
</gene>
<evidence type="ECO:0000256" key="10">
    <source>
        <dbReference type="SAM" id="Phobius"/>
    </source>
</evidence>
<evidence type="ECO:0000256" key="6">
    <source>
        <dbReference type="ARBA" id="ARBA00022777"/>
    </source>
</evidence>
<dbReference type="Pfam" id="PF01657">
    <property type="entry name" value="Stress-antifung"/>
    <property type="match status" value="2"/>
</dbReference>
<dbReference type="PANTHER" id="PTHR47973">
    <property type="entry name" value="CYSTEINE-RICH RECEPTOR-LIKE PROTEIN KINASE 3"/>
    <property type="match status" value="1"/>
</dbReference>
<evidence type="ECO:0000256" key="8">
    <source>
        <dbReference type="ARBA" id="ARBA00023170"/>
    </source>
</evidence>
<name>A0A835D5B6_TETSI</name>
<accession>A0A835D5B6</accession>
<dbReference type="InterPro" id="IPR038408">
    <property type="entry name" value="GNK2_sf"/>
</dbReference>
<keyword evidence="8" id="KW-0675">Receptor</keyword>
<evidence type="ECO:0000259" key="13">
    <source>
        <dbReference type="PROSITE" id="PS51473"/>
    </source>
</evidence>
<dbReference type="InterPro" id="IPR017441">
    <property type="entry name" value="Protein_kinase_ATP_BS"/>
</dbReference>
<evidence type="ECO:0000256" key="9">
    <source>
        <dbReference type="PROSITE-ProRule" id="PRU10141"/>
    </source>
</evidence>
<protein>
    <submittedName>
        <fullName evidence="14">Uncharacterized protein</fullName>
    </submittedName>
</protein>
<keyword evidence="10" id="KW-0472">Membrane</keyword>
<dbReference type="OMA" id="ACTACTE"/>
<dbReference type="PROSITE" id="PS00107">
    <property type="entry name" value="PROTEIN_KINASE_ATP"/>
    <property type="match status" value="1"/>
</dbReference>
<organism evidence="14 15">
    <name type="scientific">Tetracentron sinense</name>
    <name type="common">Spur-leaf</name>
    <dbReference type="NCBI Taxonomy" id="13715"/>
    <lineage>
        <taxon>Eukaryota</taxon>
        <taxon>Viridiplantae</taxon>
        <taxon>Streptophyta</taxon>
        <taxon>Embryophyta</taxon>
        <taxon>Tracheophyta</taxon>
        <taxon>Spermatophyta</taxon>
        <taxon>Magnoliopsida</taxon>
        <taxon>Trochodendrales</taxon>
        <taxon>Trochodendraceae</taxon>
        <taxon>Tetracentron</taxon>
    </lineage>
</organism>
<comment type="caution">
    <text evidence="14">The sequence shown here is derived from an EMBL/GenBank/DDBJ whole genome shotgun (WGS) entry which is preliminary data.</text>
</comment>
<feature type="binding site" evidence="9">
    <location>
        <position position="329"/>
    </location>
    <ligand>
        <name>ATP</name>
        <dbReference type="ChEBI" id="CHEBI:30616"/>
    </ligand>
</feature>
<feature type="signal peptide" evidence="11">
    <location>
        <begin position="1"/>
        <end position="20"/>
    </location>
</feature>
<evidence type="ECO:0000256" key="7">
    <source>
        <dbReference type="ARBA" id="ARBA00022840"/>
    </source>
</evidence>
<evidence type="ECO:0000313" key="14">
    <source>
        <dbReference type="EMBL" id="KAF8387634.1"/>
    </source>
</evidence>
<keyword evidence="10" id="KW-0812">Transmembrane</keyword>
<dbReference type="InterPro" id="IPR052059">
    <property type="entry name" value="CR_Ser/Thr_kinase"/>
</dbReference>
<dbReference type="CDD" id="cd23509">
    <property type="entry name" value="Gnk2-like"/>
    <property type="match status" value="2"/>
</dbReference>
<keyword evidence="6" id="KW-0418">Kinase</keyword>
<feature type="domain" description="Protein kinase" evidence="12">
    <location>
        <begin position="301"/>
        <end position="478"/>
    </location>
</feature>
<evidence type="ECO:0000256" key="2">
    <source>
        <dbReference type="ARBA" id="ARBA00022679"/>
    </source>
</evidence>
<evidence type="ECO:0000256" key="5">
    <source>
        <dbReference type="ARBA" id="ARBA00022741"/>
    </source>
</evidence>
<evidence type="ECO:0000256" key="3">
    <source>
        <dbReference type="ARBA" id="ARBA00022729"/>
    </source>
</evidence>
<dbReference type="GO" id="GO:0005524">
    <property type="term" value="F:ATP binding"/>
    <property type="evidence" value="ECO:0007669"/>
    <property type="project" value="UniProtKB-UniRule"/>
</dbReference>
<dbReference type="Gene3D" id="3.30.200.20">
    <property type="entry name" value="Phosphorylase Kinase, domain 1"/>
    <property type="match status" value="1"/>
</dbReference>
<dbReference type="SUPFAM" id="SSF56112">
    <property type="entry name" value="Protein kinase-like (PK-like)"/>
    <property type="match status" value="1"/>
</dbReference>
<sequence length="478" mass="52603">MMSAFIAFTFLLTTLSFSTTFTISDNASASTVLHRTCSHTQAANPQSFDVNFVDAREIISRKVAETGFGIAAAGDNTSDRVYDLGQCLNYLSNIDCRLFYAESRVKLPLCLPATAARVYVDGCFLRYGDYNFSQEIIDSSDTSICGSLINVSDKIQFREITTGLIQNLTLEASKERDYYKLGNVSMSSGVYGIAQCWRSLNKSGCRECLESARKRVVGCLPGSDGRALNAGCFVNGHRRLKVALGSIFAAVLVIGVAILWGRRGSSGGADDMNGSSEILRSISEPPLSFKYDDLRKATNDFDLGNKIGQGGYGSVYNGILADGREIAVKRLFFNTTQWVDQFFNEVNLISRVQHKNLVKLLRCSVEGPESLLIWGHFTSKTLIEMLDPLLQGQCFEEQVLKVFHVGLLCTQASPSLRPPMWKVVEMLTSTARDLPLPSQPPFINIKGVEDRSGDSYMLSSSKSRASVNQMSVSIMRGR</sequence>
<dbReference type="InterPro" id="IPR000719">
    <property type="entry name" value="Prot_kinase_dom"/>
</dbReference>
<dbReference type="OrthoDB" id="1908121at2759"/>
<dbReference type="FunFam" id="3.30.200.20:FF:001208">
    <property type="entry name" value="Putative DUF26-domain receptor-like protein kinase family protein"/>
    <property type="match status" value="1"/>
</dbReference>
<keyword evidence="5 9" id="KW-0547">Nucleotide-binding</keyword>
<keyword evidence="3 11" id="KW-0732">Signal</keyword>
<evidence type="ECO:0000256" key="4">
    <source>
        <dbReference type="ARBA" id="ARBA00022737"/>
    </source>
</evidence>